<dbReference type="SUPFAM" id="SSF50939">
    <property type="entry name" value="Sialidases"/>
    <property type="match status" value="1"/>
</dbReference>
<sequence>MKISLDAEATIYANPNPLLVSRQAVFPGLAALPNGDLLAMFSIGQAFDSADMRAVVSRSTDGGHSWATPRPLHEGSELASESFKPTLLPDGRILALGYVFERPDDLTPIVDPDTMELLPLRNRWSISEDQGVSWSAPFQFSVEGAPLELSGPAIVLPDGRLIAAGAPFHLGPGGHEGWIIASDDAGANWRRQSIFYRAPGGHVAPWECRLCHLGGSRIAVIFWAYDAQAQVNLDNHIVLSDDNGQTFGPAIATGIMGQASNVMALDENRVLSIHCHREDPVSLTVRVLRLGLDRVDIDAEFPIFGAVGEASATDGIVSQFGSLRFGQPALLRTGPDRVLATCWSVENCQHVIKGYHLKLGAGT</sequence>
<dbReference type="RefSeq" id="WP_093993072.1">
    <property type="nucleotide sequence ID" value="NZ_FXZK01000006.1"/>
</dbReference>
<dbReference type="CDD" id="cd15482">
    <property type="entry name" value="Sialidase_non-viral"/>
    <property type="match status" value="1"/>
</dbReference>
<evidence type="ECO:0000313" key="2">
    <source>
        <dbReference type="EMBL" id="SMY08876.1"/>
    </source>
</evidence>
<dbReference type="Proteomes" id="UP000201613">
    <property type="component" value="Unassembled WGS sequence"/>
</dbReference>
<dbReference type="Gene3D" id="2.120.10.10">
    <property type="match status" value="1"/>
</dbReference>
<dbReference type="EMBL" id="FXZK01000006">
    <property type="protein sequence ID" value="SMY08876.1"/>
    <property type="molecule type" value="Genomic_DNA"/>
</dbReference>
<reference evidence="2 3" key="1">
    <citation type="submission" date="2017-05" db="EMBL/GenBank/DDBJ databases">
        <authorList>
            <person name="Song R."/>
            <person name="Chenine A.L."/>
            <person name="Ruprecht R.M."/>
        </authorList>
    </citation>
    <scope>NUCLEOTIDE SEQUENCE [LARGE SCALE GENOMIC DNA]</scope>
    <source>
        <strain evidence="2 3">CECT 8899</strain>
    </source>
</reference>
<protein>
    <submittedName>
        <fullName evidence="2">BNR/Asp-box repeat protein</fullName>
    </submittedName>
</protein>
<name>A0A238LIU2_9RHOB</name>
<dbReference type="AlphaFoldDB" id="A0A238LIU2"/>
<evidence type="ECO:0000256" key="1">
    <source>
        <dbReference type="SAM" id="MobiDB-lite"/>
    </source>
</evidence>
<evidence type="ECO:0000313" key="3">
    <source>
        <dbReference type="Proteomes" id="UP000201613"/>
    </source>
</evidence>
<dbReference type="OrthoDB" id="41724at2"/>
<feature type="region of interest" description="Disordered" evidence="1">
    <location>
        <begin position="59"/>
        <end position="78"/>
    </location>
</feature>
<accession>A0A238LIU2</accession>
<organism evidence="2 3">
    <name type="scientific">Flavimaricola marinus</name>
    <dbReference type="NCBI Taxonomy" id="1819565"/>
    <lineage>
        <taxon>Bacteria</taxon>
        <taxon>Pseudomonadati</taxon>
        <taxon>Pseudomonadota</taxon>
        <taxon>Alphaproteobacteria</taxon>
        <taxon>Rhodobacterales</taxon>
        <taxon>Paracoccaceae</taxon>
        <taxon>Flavimaricola</taxon>
    </lineage>
</organism>
<gene>
    <name evidence="2" type="ORF">LOM8899_03035</name>
</gene>
<proteinExistence type="predicted"/>
<dbReference type="InterPro" id="IPR036278">
    <property type="entry name" value="Sialidase_sf"/>
</dbReference>
<keyword evidence="3" id="KW-1185">Reference proteome</keyword>